<evidence type="ECO:0000313" key="3">
    <source>
        <dbReference type="Proteomes" id="UP000289555"/>
    </source>
</evidence>
<dbReference type="EMBL" id="AP019416">
    <property type="protein sequence ID" value="BBI48351.1"/>
    <property type="molecule type" value="Genomic_DNA"/>
</dbReference>
<organism evidence="2 3">
    <name type="scientific">Vreelandella olivaria</name>
    <dbReference type="NCBI Taxonomy" id="390919"/>
    <lineage>
        <taxon>Bacteria</taxon>
        <taxon>Pseudomonadati</taxon>
        <taxon>Pseudomonadota</taxon>
        <taxon>Gammaproteobacteria</taxon>
        <taxon>Oceanospirillales</taxon>
        <taxon>Halomonadaceae</taxon>
        <taxon>Vreelandella</taxon>
    </lineage>
</organism>
<dbReference type="Gene3D" id="3.30.390.30">
    <property type="match status" value="1"/>
</dbReference>
<accession>A0ABM7GD47</accession>
<proteinExistence type="predicted"/>
<dbReference type="PANTHER" id="PTHR43014">
    <property type="entry name" value="MERCURIC REDUCTASE"/>
    <property type="match status" value="1"/>
</dbReference>
<dbReference type="Proteomes" id="UP000289555">
    <property type="component" value="Chromosome"/>
</dbReference>
<dbReference type="InterPro" id="IPR004099">
    <property type="entry name" value="Pyr_nucl-diS_OxRdtase_dimer"/>
</dbReference>
<protein>
    <recommendedName>
        <fullName evidence="1">Pyridine nucleotide-disulphide oxidoreductase dimerisation domain-containing protein</fullName>
    </recommendedName>
</protein>
<dbReference type="InterPro" id="IPR016156">
    <property type="entry name" value="FAD/NAD-linked_Rdtase_dimer_sf"/>
</dbReference>
<keyword evidence="3" id="KW-1185">Reference proteome</keyword>
<reference evidence="3" key="1">
    <citation type="journal article" date="2019" name="Microbiol. Resour. Announc.">
        <title>Complete Genome Sequence of Halomonas olivaria, a Moderately Halophilic Bacterium Isolated from Olive Processing Effluents, Obtained by Nanopore Sequencing.</title>
        <authorList>
            <person name="Nagata S."/>
            <person name="Ii K.M."/>
            <person name="Tsukimi T."/>
            <person name="Miura M.C."/>
            <person name="Galipon J."/>
            <person name="Arakawa K."/>
        </authorList>
    </citation>
    <scope>NUCLEOTIDE SEQUENCE [LARGE SCALE GENOMIC DNA]</scope>
    <source>
        <strain evidence="3">TYRC17</strain>
    </source>
</reference>
<gene>
    <name evidence="2" type="ORF">HORIV_07720</name>
</gene>
<dbReference type="PANTHER" id="PTHR43014:SF2">
    <property type="entry name" value="MERCURIC REDUCTASE"/>
    <property type="match status" value="1"/>
</dbReference>
<evidence type="ECO:0000259" key="1">
    <source>
        <dbReference type="Pfam" id="PF02852"/>
    </source>
</evidence>
<evidence type="ECO:0000313" key="2">
    <source>
        <dbReference type="EMBL" id="BBI48351.1"/>
    </source>
</evidence>
<feature type="domain" description="Pyridine nucleotide-disulphide oxidoreductase dimerisation" evidence="1">
    <location>
        <begin position="6"/>
        <end position="113"/>
    </location>
</feature>
<name>A0ABM7GD47_9GAMM</name>
<sequence length="149" mass="16362">MDYRYMPAVTYTQPEVARVGLNEKEAKAQGIAFEITRYAMSESDRAIAEGATQGFIKVLTVPGRDKILGATIVAENAGEWLGEFTIAMKHGLGLNKLLGTIHPYPTLGEATKATAGVWKNAHKPERVLALLKRYFNWRRGNNAVKKSGA</sequence>
<dbReference type="PRINTS" id="PR00411">
    <property type="entry name" value="PNDRDTASEI"/>
</dbReference>
<dbReference type="SUPFAM" id="SSF55424">
    <property type="entry name" value="FAD/NAD-linked reductases, dimerisation (C-terminal) domain"/>
    <property type="match status" value="1"/>
</dbReference>
<dbReference type="Pfam" id="PF02852">
    <property type="entry name" value="Pyr_redox_dim"/>
    <property type="match status" value="1"/>
</dbReference>